<dbReference type="Gene3D" id="3.30.40.10">
    <property type="entry name" value="Zinc/RING finger domain, C3HC4 (zinc finger)"/>
    <property type="match status" value="1"/>
</dbReference>
<dbReference type="PANTHER" id="PTHR10782:SF4">
    <property type="entry name" value="TONALLI, ISOFORM E"/>
    <property type="match status" value="1"/>
</dbReference>
<dbReference type="Proteomes" id="UP001152523">
    <property type="component" value="Unassembled WGS sequence"/>
</dbReference>
<dbReference type="AlphaFoldDB" id="A0AAV0CNP2"/>
<dbReference type="PANTHER" id="PTHR10782">
    <property type="entry name" value="ZINC FINGER MIZ DOMAIN-CONTAINING PROTEIN"/>
    <property type="match status" value="1"/>
</dbReference>
<feature type="region of interest" description="Disordered" evidence="5">
    <location>
        <begin position="767"/>
        <end position="786"/>
    </location>
</feature>
<dbReference type="GO" id="GO:0008270">
    <property type="term" value="F:zinc ion binding"/>
    <property type="evidence" value="ECO:0007669"/>
    <property type="project" value="UniProtKB-KW"/>
</dbReference>
<evidence type="ECO:0000256" key="1">
    <source>
        <dbReference type="ARBA" id="ARBA00022723"/>
    </source>
</evidence>
<protein>
    <recommendedName>
        <fullName evidence="6">SP-RING-type domain-containing protein</fullName>
    </recommendedName>
</protein>
<name>A0AAV0CNP2_9ASTE</name>
<evidence type="ECO:0000256" key="3">
    <source>
        <dbReference type="ARBA" id="ARBA00022833"/>
    </source>
</evidence>
<evidence type="ECO:0000313" key="7">
    <source>
        <dbReference type="EMBL" id="CAH9077416.1"/>
    </source>
</evidence>
<dbReference type="GO" id="GO:0016925">
    <property type="term" value="P:protein sumoylation"/>
    <property type="evidence" value="ECO:0007669"/>
    <property type="project" value="TreeGrafter"/>
</dbReference>
<comment type="caution">
    <text evidence="7">The sequence shown here is derived from an EMBL/GenBank/DDBJ whole genome shotgun (WGS) entry which is preliminary data.</text>
</comment>
<keyword evidence="2 4" id="KW-0863">Zinc-finger</keyword>
<dbReference type="InterPro" id="IPR004181">
    <property type="entry name" value="Znf_MIZ"/>
</dbReference>
<feature type="domain" description="SP-RING-type" evidence="6">
    <location>
        <begin position="354"/>
        <end position="435"/>
    </location>
</feature>
<dbReference type="PROSITE" id="PS51044">
    <property type="entry name" value="ZF_SP_RING"/>
    <property type="match status" value="1"/>
</dbReference>
<keyword evidence="8" id="KW-1185">Reference proteome</keyword>
<keyword evidence="1" id="KW-0479">Metal-binding</keyword>
<gene>
    <name evidence="7" type="ORF">CEPIT_LOCUS6170</name>
</gene>
<evidence type="ECO:0000256" key="4">
    <source>
        <dbReference type="PROSITE-ProRule" id="PRU00452"/>
    </source>
</evidence>
<keyword evidence="3" id="KW-0862">Zinc</keyword>
<sequence>MAGKGACPPARKAGVCVDGKRSASKPPSNNLPCISAIAERLASLDSSQPLNDGVEFRQLCILLSRGIDNSIASQEIPPDASVLPPLLKQVPCLYIFGHLWSFRLLILSISIQLPVDFHRISHGKDQGWQDSQSCTKSGKNVCRRNNDLPALAAVMALMFSVKSACSTGWFLDKDSEELHHLANEMYSGFCSTTNFRSEPSSCLPAISTIMSRFFPQLRMGHILAFLEIKPGFGAYIYDFFVSRDMRSSPEAVIRLLAAQIDNMETSSCLITPPNVNFLINGKGIKNRSDQSIDTGPQIPTAVADMLVIGVNLLQAVGQFNGSYIIAIASMTMAETPNTITLPDYVQTLSASVDSDSEMIEGPSRISLNCPISFTRIKIPVKGQSCKHLQCFDYDNYLDINSRRPLWRCPHCNQHACFPDIRIDQVMAKVLEQAGEYINDVIISVDGSWKAIIETDDDHQQRPPNKTDDFAKDETLQSDFREVNLKRETIEDLIASAENCQKPDTINLDQAEHSFNMGDFWSRVLHSTYALETSSSTSNEQMGSNPQRTPTNLTNDLVPAYEASSSKTMQSQRIPFENSVANNEYGRSPSITRYAVSRTPIAVQALPAQTRSPLRPPVNTMNSLHSFPSGTSRHSPSIPLLRSTGMTPPGYSFSGTPYAAQQQFVDLQCQNQVPVPFRAPSGFTGEPTSTTQHRTPNMQPLNATSQSQGITHSCVQQARRDVHSQHNQATEAAMRISQVAKPVQLSTAPPHPRPNVPRESLASTEMVGNIGGHLPLHSQSDQNWRPSGRMRGSLLGEAYNDALNHYMVLPTQQAQASRSTSAISPQLQTILAKRVTSTPIADQPAPATTSHASSSLP</sequence>
<dbReference type="InterPro" id="IPR013083">
    <property type="entry name" value="Znf_RING/FYVE/PHD"/>
</dbReference>
<reference evidence="7" key="1">
    <citation type="submission" date="2022-07" db="EMBL/GenBank/DDBJ databases">
        <authorList>
            <person name="Macas J."/>
            <person name="Novak P."/>
            <person name="Neumann P."/>
        </authorList>
    </citation>
    <scope>NUCLEOTIDE SEQUENCE</scope>
</reference>
<accession>A0AAV0CNP2</accession>
<feature type="region of interest" description="Disordered" evidence="5">
    <location>
        <begin position="837"/>
        <end position="856"/>
    </location>
</feature>
<dbReference type="Pfam" id="PF02891">
    <property type="entry name" value="zf-MIZ"/>
    <property type="match status" value="1"/>
</dbReference>
<dbReference type="CDD" id="cd16650">
    <property type="entry name" value="SP-RING_PIAS-like"/>
    <property type="match status" value="1"/>
</dbReference>
<evidence type="ECO:0000256" key="2">
    <source>
        <dbReference type="ARBA" id="ARBA00022771"/>
    </source>
</evidence>
<dbReference type="GO" id="GO:0061665">
    <property type="term" value="F:SUMO ligase activity"/>
    <property type="evidence" value="ECO:0007669"/>
    <property type="project" value="TreeGrafter"/>
</dbReference>
<feature type="region of interest" description="Disordered" evidence="5">
    <location>
        <begin position="532"/>
        <end position="553"/>
    </location>
</feature>
<dbReference type="GO" id="GO:0000785">
    <property type="term" value="C:chromatin"/>
    <property type="evidence" value="ECO:0007669"/>
    <property type="project" value="TreeGrafter"/>
</dbReference>
<dbReference type="EMBL" id="CAMAPF010000031">
    <property type="protein sequence ID" value="CAH9077416.1"/>
    <property type="molecule type" value="Genomic_DNA"/>
</dbReference>
<evidence type="ECO:0000313" key="8">
    <source>
        <dbReference type="Proteomes" id="UP001152523"/>
    </source>
</evidence>
<organism evidence="7 8">
    <name type="scientific">Cuscuta epithymum</name>
    <dbReference type="NCBI Taxonomy" id="186058"/>
    <lineage>
        <taxon>Eukaryota</taxon>
        <taxon>Viridiplantae</taxon>
        <taxon>Streptophyta</taxon>
        <taxon>Embryophyta</taxon>
        <taxon>Tracheophyta</taxon>
        <taxon>Spermatophyta</taxon>
        <taxon>Magnoliopsida</taxon>
        <taxon>eudicotyledons</taxon>
        <taxon>Gunneridae</taxon>
        <taxon>Pentapetalae</taxon>
        <taxon>asterids</taxon>
        <taxon>lamiids</taxon>
        <taxon>Solanales</taxon>
        <taxon>Convolvulaceae</taxon>
        <taxon>Cuscuteae</taxon>
        <taxon>Cuscuta</taxon>
        <taxon>Cuscuta subgen. Cuscuta</taxon>
    </lineage>
</organism>
<feature type="compositionally biased region" description="Low complexity" evidence="5">
    <location>
        <begin position="843"/>
        <end position="856"/>
    </location>
</feature>
<evidence type="ECO:0000256" key="5">
    <source>
        <dbReference type="SAM" id="MobiDB-lite"/>
    </source>
</evidence>
<proteinExistence type="predicted"/>
<evidence type="ECO:0000259" key="6">
    <source>
        <dbReference type="PROSITE" id="PS51044"/>
    </source>
</evidence>